<evidence type="ECO:0000313" key="9">
    <source>
        <dbReference type="Proteomes" id="UP000070412"/>
    </source>
</evidence>
<name>A0A132AEV7_SARSC</name>
<dbReference type="GO" id="GO:0042026">
    <property type="term" value="P:protein refolding"/>
    <property type="evidence" value="ECO:0007669"/>
    <property type="project" value="TreeGrafter"/>
</dbReference>
<dbReference type="InterPro" id="IPR002068">
    <property type="entry name" value="A-crystallin/Hsp20_dom"/>
</dbReference>
<evidence type="ECO:0000313" key="10">
    <source>
        <dbReference type="Proteomes" id="UP000616769"/>
    </source>
</evidence>
<dbReference type="Proteomes" id="UP000616769">
    <property type="component" value="Unassembled WGS sequence"/>
</dbReference>
<proteinExistence type="inferred from homology"/>
<feature type="region of interest" description="Disordered" evidence="4">
    <location>
        <begin position="52"/>
        <end position="80"/>
    </location>
</feature>
<evidence type="ECO:0000313" key="7">
    <source>
        <dbReference type="EMBL" id="KPM09528.1"/>
    </source>
</evidence>
<protein>
    <submittedName>
        <fullName evidence="7">Heat Shock Protein 20-like protein 4</fullName>
    </submittedName>
    <submittedName>
        <fullName evidence="6">Heat shock protein beta-1</fullName>
    </submittedName>
</protein>
<evidence type="ECO:0000256" key="2">
    <source>
        <dbReference type="RuleBase" id="RU003616"/>
    </source>
</evidence>
<dbReference type="GO" id="GO:0009408">
    <property type="term" value="P:response to heat"/>
    <property type="evidence" value="ECO:0007669"/>
    <property type="project" value="TreeGrafter"/>
</dbReference>
<dbReference type="Proteomes" id="UP000070412">
    <property type="component" value="Unassembled WGS sequence"/>
</dbReference>
<reference evidence="7 10" key="1">
    <citation type="journal article" date="2015" name="Parasit. Vectors">
        <title>Draft genome of the scabies mite.</title>
        <authorList>
            <person name="Rider S.D.Jr."/>
            <person name="Morgan M.S."/>
            <person name="Arlian L.G."/>
        </authorList>
    </citation>
    <scope>NUCLEOTIDE SEQUENCE [LARGE SCALE GENOMIC DNA]</scope>
    <source>
        <strain evidence="7">Arlian Lab</strain>
    </source>
</reference>
<dbReference type="InterPro" id="IPR008978">
    <property type="entry name" value="HSP20-like_chaperone"/>
</dbReference>
<reference evidence="8" key="4">
    <citation type="submission" date="2022-06" db="UniProtKB">
        <authorList>
            <consortium name="EnsemblMetazoa"/>
        </authorList>
    </citation>
    <scope>IDENTIFICATION</scope>
</reference>
<dbReference type="PROSITE" id="PS01031">
    <property type="entry name" value="SHSP"/>
    <property type="match status" value="1"/>
</dbReference>
<dbReference type="GO" id="GO:0051082">
    <property type="term" value="F:unfolded protein binding"/>
    <property type="evidence" value="ECO:0007669"/>
    <property type="project" value="TreeGrafter"/>
</dbReference>
<evidence type="ECO:0000313" key="6">
    <source>
        <dbReference type="EMBL" id="KAF7487652.1"/>
    </source>
</evidence>
<dbReference type="EnsemblMetazoa" id="SSS_3716s_mrna">
    <property type="protein sequence ID" value="KAF7487652.1"/>
    <property type="gene ID" value="SSS_3716"/>
</dbReference>
<dbReference type="InterPro" id="IPR001436">
    <property type="entry name" value="Alpha-crystallin/sHSP_animal"/>
</dbReference>
<dbReference type="GO" id="GO:0005634">
    <property type="term" value="C:nucleus"/>
    <property type="evidence" value="ECO:0007669"/>
    <property type="project" value="TreeGrafter"/>
</dbReference>
<evidence type="ECO:0000256" key="3">
    <source>
        <dbReference type="SAM" id="Coils"/>
    </source>
</evidence>
<reference evidence="9" key="2">
    <citation type="journal article" date="2020" name="PLoS Negl. Trop. Dis.">
        <title>High-quality nuclear genome for Sarcoptes scabiei-A critical resource for a neglected parasite.</title>
        <authorList>
            <person name="Korhonen P.K."/>
            <person name="Gasser R.B."/>
            <person name="Ma G."/>
            <person name="Wang T."/>
            <person name="Stroehlein A.J."/>
            <person name="Young N.D."/>
            <person name="Ang C.S."/>
            <person name="Fernando D.D."/>
            <person name="Lu H.C."/>
            <person name="Taylor S."/>
            <person name="Reynolds S.L."/>
            <person name="Mofiz E."/>
            <person name="Najaraj S.H."/>
            <person name="Gowda H."/>
            <person name="Madugundu A."/>
            <person name="Renuse S."/>
            <person name="Holt D."/>
            <person name="Pandey A."/>
            <person name="Papenfuss A.T."/>
            <person name="Fischer K."/>
        </authorList>
    </citation>
    <scope>NUCLEOTIDE SEQUENCE [LARGE SCALE GENOMIC DNA]</scope>
</reference>
<accession>A0A132AEV7</accession>
<comment type="similarity">
    <text evidence="1 2">Belongs to the small heat shock protein (HSP20) family.</text>
</comment>
<gene>
    <name evidence="7" type="ORF">QR98_0080650</name>
    <name evidence="6" type="ORF">SSS_3716</name>
</gene>
<evidence type="ECO:0000259" key="5">
    <source>
        <dbReference type="PROSITE" id="PS01031"/>
    </source>
</evidence>
<dbReference type="PRINTS" id="PR00299">
    <property type="entry name" value="ACRYSTALLIN"/>
</dbReference>
<feature type="domain" description="SHSP" evidence="5">
    <location>
        <begin position="85"/>
        <end position="194"/>
    </location>
</feature>
<evidence type="ECO:0000256" key="1">
    <source>
        <dbReference type="PROSITE-ProRule" id="PRU00285"/>
    </source>
</evidence>
<dbReference type="SUPFAM" id="SSF49764">
    <property type="entry name" value="HSP20-like chaperones"/>
    <property type="match status" value="1"/>
</dbReference>
<evidence type="ECO:0000256" key="4">
    <source>
        <dbReference type="SAM" id="MobiDB-lite"/>
    </source>
</evidence>
<keyword evidence="3" id="KW-0175">Coiled coil</keyword>
<sequence length="194" mass="22412">MAPERKVPVHRSDNNLIDQEFSSIRTRFEDEMRKMEDEMNKFRTQLMDRERTFFGPSLTSGSTTAVEKRSRELESAPSGGQQMTHYLDDINSPLVQDGPDGKVLKLRFDVTQYAPEEIVVKTIDNRLQVHAKHEEKGDNKSVYREYNREFLLPKGTNPELIRSSLSKDGVLTVESPLPALEYQDGQRRIPIQHH</sequence>
<dbReference type="Gene3D" id="2.60.40.790">
    <property type="match status" value="1"/>
</dbReference>
<dbReference type="OrthoDB" id="10060792at2759"/>
<dbReference type="EMBL" id="JXLN01013693">
    <property type="protein sequence ID" value="KPM09528.1"/>
    <property type="molecule type" value="Genomic_DNA"/>
</dbReference>
<feature type="coiled-coil region" evidence="3">
    <location>
        <begin position="25"/>
        <end position="52"/>
    </location>
</feature>
<dbReference type="VEuPathDB" id="VectorBase:SSCA009620"/>
<dbReference type="EMBL" id="WVUK01000066">
    <property type="protein sequence ID" value="KAF7487652.1"/>
    <property type="molecule type" value="Genomic_DNA"/>
</dbReference>
<evidence type="ECO:0000313" key="8">
    <source>
        <dbReference type="EnsemblMetazoa" id="KAF7487652.1"/>
    </source>
</evidence>
<dbReference type="PANTHER" id="PTHR45640:SF26">
    <property type="entry name" value="RE23625P"/>
    <property type="match status" value="1"/>
</dbReference>
<dbReference type="OMA" id="YHREESR"/>
<dbReference type="Pfam" id="PF00011">
    <property type="entry name" value="HSP20"/>
    <property type="match status" value="1"/>
</dbReference>
<keyword evidence="7" id="KW-0346">Stress response</keyword>
<dbReference type="PANTHER" id="PTHR45640">
    <property type="entry name" value="HEAT SHOCK PROTEIN HSP-12.2-RELATED"/>
    <property type="match status" value="1"/>
</dbReference>
<keyword evidence="9" id="KW-1185">Reference proteome</keyword>
<organism evidence="7 10">
    <name type="scientific">Sarcoptes scabiei</name>
    <name type="common">Itch mite</name>
    <name type="synonym">Acarus scabiei</name>
    <dbReference type="NCBI Taxonomy" id="52283"/>
    <lineage>
        <taxon>Eukaryota</taxon>
        <taxon>Metazoa</taxon>
        <taxon>Ecdysozoa</taxon>
        <taxon>Arthropoda</taxon>
        <taxon>Chelicerata</taxon>
        <taxon>Arachnida</taxon>
        <taxon>Acari</taxon>
        <taxon>Acariformes</taxon>
        <taxon>Sarcoptiformes</taxon>
        <taxon>Astigmata</taxon>
        <taxon>Psoroptidia</taxon>
        <taxon>Sarcoptoidea</taxon>
        <taxon>Sarcoptidae</taxon>
        <taxon>Sarcoptinae</taxon>
        <taxon>Sarcoptes</taxon>
    </lineage>
</organism>
<dbReference type="CDD" id="cd06526">
    <property type="entry name" value="metazoan_ACD"/>
    <property type="match status" value="1"/>
</dbReference>
<reference evidence="6" key="3">
    <citation type="submission" date="2020-01" db="EMBL/GenBank/DDBJ databases">
        <authorList>
            <person name="Korhonen P.K.K."/>
            <person name="Guangxu M.G."/>
            <person name="Wang T.W."/>
            <person name="Stroehlein A.J.S."/>
            <person name="Young N.D."/>
            <person name="Ang C.-S.A."/>
            <person name="Fernando D.W.F."/>
            <person name="Lu H.L."/>
            <person name="Taylor S.T."/>
            <person name="Ehtesham M.E.M."/>
            <person name="Najaraj S.H.N."/>
            <person name="Harsha G.H.G."/>
            <person name="Madugundu A.M."/>
            <person name="Renuse S.R."/>
            <person name="Holt D.H."/>
            <person name="Pandey A.P."/>
            <person name="Papenfuss A.P."/>
            <person name="Gasser R.B.G."/>
            <person name="Fischer K.F."/>
        </authorList>
    </citation>
    <scope>NUCLEOTIDE SEQUENCE</scope>
    <source>
        <strain evidence="6">SSS_KF_BRIS2020</strain>
    </source>
</reference>
<dbReference type="AlphaFoldDB" id="A0A132AEV7"/>
<dbReference type="GO" id="GO:0005737">
    <property type="term" value="C:cytoplasm"/>
    <property type="evidence" value="ECO:0007669"/>
    <property type="project" value="TreeGrafter"/>
</dbReference>